<dbReference type="InterPro" id="IPR051781">
    <property type="entry name" value="Metallo-dep_Hydrolase"/>
</dbReference>
<evidence type="ECO:0000256" key="1">
    <source>
        <dbReference type="SAM" id="MobiDB-lite"/>
    </source>
</evidence>
<evidence type="ECO:0000259" key="2">
    <source>
        <dbReference type="Pfam" id="PF01979"/>
    </source>
</evidence>
<feature type="region of interest" description="Disordered" evidence="1">
    <location>
        <begin position="1"/>
        <end position="45"/>
    </location>
</feature>
<proteinExistence type="predicted"/>
<reference evidence="3 4" key="1">
    <citation type="journal article" date="2017" name="Elife">
        <title>Extensive horizontal gene transfer in cheese-associated bacteria.</title>
        <authorList>
            <person name="Bonham K.S."/>
            <person name="Wolfe B.E."/>
            <person name="Dutton R.J."/>
        </authorList>
    </citation>
    <scope>NUCLEOTIDE SEQUENCE [LARGE SCALE GENOMIC DNA]</scope>
    <source>
        <strain evidence="3 4">947_7</strain>
    </source>
</reference>
<dbReference type="PANTHER" id="PTHR43135:SF3">
    <property type="entry name" value="ALPHA-D-RIBOSE 1-METHYLPHOSPHONATE 5-TRIPHOSPHATE DIPHOSPHATASE"/>
    <property type="match status" value="1"/>
</dbReference>
<evidence type="ECO:0000313" key="3">
    <source>
        <dbReference type="EMBL" id="PCC44990.1"/>
    </source>
</evidence>
<protein>
    <recommendedName>
        <fullName evidence="2">Amidohydrolase-related domain-containing protein</fullName>
    </recommendedName>
</protein>
<dbReference type="Proteomes" id="UP000217564">
    <property type="component" value="Unassembled WGS sequence"/>
</dbReference>
<dbReference type="EMBL" id="NRGP01000035">
    <property type="protein sequence ID" value="PCC44990.1"/>
    <property type="molecule type" value="Genomic_DNA"/>
</dbReference>
<gene>
    <name evidence="3" type="ORF">CIK64_18045</name>
</gene>
<dbReference type="GO" id="GO:0016810">
    <property type="term" value="F:hydrolase activity, acting on carbon-nitrogen (but not peptide) bonds"/>
    <property type="evidence" value="ECO:0007669"/>
    <property type="project" value="InterPro"/>
</dbReference>
<evidence type="ECO:0000313" key="4">
    <source>
        <dbReference type="Proteomes" id="UP000217564"/>
    </source>
</evidence>
<accession>A0A2A3Z054</accession>
<dbReference type="SUPFAM" id="SSF51338">
    <property type="entry name" value="Composite domain of metallo-dependent hydrolases"/>
    <property type="match status" value="1"/>
</dbReference>
<dbReference type="Gene3D" id="3.20.20.140">
    <property type="entry name" value="Metal-dependent hydrolases"/>
    <property type="match status" value="1"/>
</dbReference>
<name>A0A2A3Z054_BREAU</name>
<dbReference type="PANTHER" id="PTHR43135">
    <property type="entry name" value="ALPHA-D-RIBOSE 1-METHYLPHOSPHONATE 5-TRIPHOSPHATE DIPHOSPHATASE"/>
    <property type="match status" value="1"/>
</dbReference>
<dbReference type="InterPro" id="IPR006680">
    <property type="entry name" value="Amidohydro-rel"/>
</dbReference>
<dbReference type="AlphaFoldDB" id="A0A2A3Z054"/>
<dbReference type="Pfam" id="PF01979">
    <property type="entry name" value="Amidohydro_1"/>
    <property type="match status" value="1"/>
</dbReference>
<feature type="domain" description="Amidohydrolase-related" evidence="2">
    <location>
        <begin position="137"/>
        <end position="499"/>
    </location>
</feature>
<sequence>MAIWSGSSTHAGTEAHTPSSRMGRVKGSPHPTIPRPSYDVELHPLDREPDRGYYEVIMKPDNDAGNDNANGLPTNLAAQGPRTRGAIALVGGSVIDATGARSDMTILIRHGRIAALGPSNKLEPPPDARIVDLTGKYVLPGLWDMHVHVFQDESLPLFLANGVTGIRHMGAAPIHHHWRDRLVAGDLLGPRMVLASRIIDGPCPLRPNSIAVTTEDDAREAVRQSKTDCADFLKVYSLIPRAAYFALAEEAHRLGLPFGGHVPLGVTVTEASAAGQRSVEHLEGVLPATSTRVDEIHRDLAALEVRNFADMGNQQMLAQRAAETHDPALAEGVYAGFVERGTWHVPTLAVLQAAAYVGTAEFPLTDYLPVIEPDLREPWEMAGHARPTAEERAAAKRLFELQLQVVGDMHRAGVELMAGTDTFVAGGSLHDELELLVRAGLTEMQALRTATSQPARYLGLDDDFGAIAENKIADFLVLNADPLENIKNTRDIHAVLLSGGLLTAEDIREMRVTAEDHFKQVGQPN</sequence>
<organism evidence="3 4">
    <name type="scientific">Brevibacterium aurantiacum</name>
    <dbReference type="NCBI Taxonomy" id="273384"/>
    <lineage>
        <taxon>Bacteria</taxon>
        <taxon>Bacillati</taxon>
        <taxon>Actinomycetota</taxon>
        <taxon>Actinomycetes</taxon>
        <taxon>Micrococcales</taxon>
        <taxon>Brevibacteriaceae</taxon>
        <taxon>Brevibacterium</taxon>
    </lineage>
</organism>
<dbReference type="SUPFAM" id="SSF51556">
    <property type="entry name" value="Metallo-dependent hydrolases"/>
    <property type="match status" value="1"/>
</dbReference>
<comment type="caution">
    <text evidence="3">The sequence shown here is derived from an EMBL/GenBank/DDBJ whole genome shotgun (WGS) entry which is preliminary data.</text>
</comment>
<dbReference type="InterPro" id="IPR011059">
    <property type="entry name" value="Metal-dep_hydrolase_composite"/>
</dbReference>
<dbReference type="InterPro" id="IPR032466">
    <property type="entry name" value="Metal_Hydrolase"/>
</dbReference>
<feature type="compositionally biased region" description="Polar residues" evidence="1">
    <location>
        <begin position="1"/>
        <end position="20"/>
    </location>
</feature>
<dbReference type="Gene3D" id="2.30.40.10">
    <property type="entry name" value="Urease, subunit C, domain 1"/>
    <property type="match status" value="1"/>
</dbReference>